<dbReference type="PANTHER" id="PTHR33303">
    <property type="entry name" value="CYTOPLASMIC PROTEIN-RELATED"/>
    <property type="match status" value="1"/>
</dbReference>
<dbReference type="OrthoDB" id="9804695at2"/>
<proteinExistence type="predicted"/>
<gene>
    <name evidence="2" type="ORF">J416_07852</name>
</gene>
<dbReference type="Pfam" id="PF13380">
    <property type="entry name" value="CoA_binding_2"/>
    <property type="match status" value="1"/>
</dbReference>
<keyword evidence="3" id="KW-1185">Reference proteome</keyword>
<feature type="domain" description="CoA-binding" evidence="1">
    <location>
        <begin position="14"/>
        <end position="106"/>
    </location>
</feature>
<dbReference type="eggNOG" id="COG1832">
    <property type="taxonomic scope" value="Bacteria"/>
</dbReference>
<dbReference type="Proteomes" id="UP000012283">
    <property type="component" value="Unassembled WGS sequence"/>
</dbReference>
<dbReference type="Gene3D" id="3.40.50.720">
    <property type="entry name" value="NAD(P)-binding Rossmann-like Domain"/>
    <property type="match status" value="1"/>
</dbReference>
<name>N4WV60_9BACI</name>
<organism evidence="2 3">
    <name type="scientific">Gracilibacillus halophilus YIM-C55.5</name>
    <dbReference type="NCBI Taxonomy" id="1308866"/>
    <lineage>
        <taxon>Bacteria</taxon>
        <taxon>Bacillati</taxon>
        <taxon>Bacillota</taxon>
        <taxon>Bacilli</taxon>
        <taxon>Bacillales</taxon>
        <taxon>Bacillaceae</taxon>
        <taxon>Gracilibacillus</taxon>
    </lineage>
</organism>
<evidence type="ECO:0000313" key="3">
    <source>
        <dbReference type="Proteomes" id="UP000012283"/>
    </source>
</evidence>
<reference evidence="2 3" key="1">
    <citation type="submission" date="2013-03" db="EMBL/GenBank/DDBJ databases">
        <title>Draft genome sequence of Gracibacillus halophilus YIM-C55.5, a moderately halophilic and thermophilic organism from the Xiaochaidamu salt lake.</title>
        <authorList>
            <person name="Sugumar T."/>
            <person name="Polireddy D.R."/>
            <person name="Antony A."/>
            <person name="Madhava Y.R."/>
            <person name="Sivakumar N."/>
        </authorList>
    </citation>
    <scope>NUCLEOTIDE SEQUENCE [LARGE SCALE GENOMIC DNA]</scope>
    <source>
        <strain evidence="2 3">YIM-C55.5</strain>
    </source>
</reference>
<accession>N4WV60</accession>
<dbReference type="PATRIC" id="fig|1308866.3.peg.1585"/>
<dbReference type="RefSeq" id="WP_003467774.1">
    <property type="nucleotide sequence ID" value="NZ_APML01000025.1"/>
</dbReference>
<dbReference type="AlphaFoldDB" id="N4WV60"/>
<comment type="caution">
    <text evidence="2">The sequence shown here is derived from an EMBL/GenBank/DDBJ whole genome shotgun (WGS) entry which is preliminary data.</text>
</comment>
<dbReference type="EMBL" id="APML01000025">
    <property type="protein sequence ID" value="ENH96976.1"/>
    <property type="molecule type" value="Genomic_DNA"/>
</dbReference>
<dbReference type="InterPro" id="IPR003781">
    <property type="entry name" value="CoA-bd"/>
</dbReference>
<dbReference type="STRING" id="1308866.J416_07852"/>
<dbReference type="InterPro" id="IPR036291">
    <property type="entry name" value="NAD(P)-bd_dom_sf"/>
</dbReference>
<protein>
    <recommendedName>
        <fullName evidence="1">CoA-binding domain-containing protein</fullName>
    </recommendedName>
</protein>
<dbReference type="SMART" id="SM00881">
    <property type="entry name" value="CoA_binding"/>
    <property type="match status" value="1"/>
</dbReference>
<dbReference type="SUPFAM" id="SSF51735">
    <property type="entry name" value="NAD(P)-binding Rossmann-fold domains"/>
    <property type="match status" value="1"/>
</dbReference>
<evidence type="ECO:0000313" key="2">
    <source>
        <dbReference type="EMBL" id="ENH96976.1"/>
    </source>
</evidence>
<sequence>MDKTNDQQLMKQMLQDTETIAVIGLSDKKDRTSYQIARAMQQQGYRIIPVNPNVNEVLGEKAYKSVVKIDKPFQLINIFRKSVYLQDIAKEIVQTDAPYVWMQQGVKDDKACQYLQDHDKKVIMDQCIKVAHSMLMK</sequence>
<evidence type="ECO:0000259" key="1">
    <source>
        <dbReference type="SMART" id="SM00881"/>
    </source>
</evidence>
<dbReference type="PANTHER" id="PTHR33303:SF2">
    <property type="entry name" value="COA-BINDING DOMAIN-CONTAINING PROTEIN"/>
    <property type="match status" value="1"/>
</dbReference>